<feature type="transmembrane region" description="Helical" evidence="1">
    <location>
        <begin position="36"/>
        <end position="54"/>
    </location>
</feature>
<accession>A0A2T0S5H9</accession>
<dbReference type="EMBL" id="PVTF01000027">
    <property type="protein sequence ID" value="PRY28678.1"/>
    <property type="molecule type" value="Genomic_DNA"/>
</dbReference>
<reference evidence="2 3" key="1">
    <citation type="submission" date="2018-03" db="EMBL/GenBank/DDBJ databases">
        <title>Genomic Encyclopedia of Archaeal and Bacterial Type Strains, Phase II (KMG-II): from individual species to whole genera.</title>
        <authorList>
            <person name="Goeker M."/>
        </authorList>
    </citation>
    <scope>NUCLEOTIDE SEQUENCE [LARGE SCALE GENOMIC DNA]</scope>
    <source>
        <strain evidence="2 3">DSM 44720</strain>
    </source>
</reference>
<feature type="transmembrane region" description="Helical" evidence="1">
    <location>
        <begin position="102"/>
        <end position="127"/>
    </location>
</feature>
<keyword evidence="3" id="KW-1185">Reference proteome</keyword>
<evidence type="ECO:0000313" key="3">
    <source>
        <dbReference type="Proteomes" id="UP000239494"/>
    </source>
</evidence>
<evidence type="ECO:0000256" key="1">
    <source>
        <dbReference type="SAM" id="Phobius"/>
    </source>
</evidence>
<gene>
    <name evidence="2" type="ORF">CLV43_12734</name>
</gene>
<dbReference type="RefSeq" id="WP_106197031.1">
    <property type="nucleotide sequence ID" value="NZ_PVTF01000027.1"/>
</dbReference>
<organism evidence="2 3">
    <name type="scientific">Umezawaea tangerina</name>
    <dbReference type="NCBI Taxonomy" id="84725"/>
    <lineage>
        <taxon>Bacteria</taxon>
        <taxon>Bacillati</taxon>
        <taxon>Actinomycetota</taxon>
        <taxon>Actinomycetes</taxon>
        <taxon>Pseudonocardiales</taxon>
        <taxon>Pseudonocardiaceae</taxon>
        <taxon>Umezawaea</taxon>
    </lineage>
</organism>
<dbReference type="OrthoDB" id="3696055at2"/>
<protein>
    <submittedName>
        <fullName evidence="2">Uncharacterized protein</fullName>
    </submittedName>
</protein>
<keyword evidence="1" id="KW-0812">Transmembrane</keyword>
<keyword evidence="1" id="KW-0472">Membrane</keyword>
<proteinExistence type="predicted"/>
<feature type="transmembrane region" description="Helical" evidence="1">
    <location>
        <begin position="66"/>
        <end position="90"/>
    </location>
</feature>
<dbReference type="NCBIfam" id="NF037996">
    <property type="entry name" value="B-4DMT"/>
    <property type="match status" value="1"/>
</dbReference>
<evidence type="ECO:0000313" key="2">
    <source>
        <dbReference type="EMBL" id="PRY28678.1"/>
    </source>
</evidence>
<sequence length="136" mass="13827">MGAWLIRGVWMGLLHGAVQAGVVAVNVRSPEASSSVRVIAFGLVVVVALLWGALDAWRGMDGRGLCWFFAALVAGPLAGVLGVLGTGLLVDQTGTESLWPALTGGAAFTALVVLVSAAIGMGVGNLLPQPDESHQP</sequence>
<dbReference type="InterPro" id="IPR047958">
    <property type="entry name" value="B-4DMT-like"/>
</dbReference>
<keyword evidence="1" id="KW-1133">Transmembrane helix</keyword>
<dbReference type="Proteomes" id="UP000239494">
    <property type="component" value="Unassembled WGS sequence"/>
</dbReference>
<comment type="caution">
    <text evidence="2">The sequence shown here is derived from an EMBL/GenBank/DDBJ whole genome shotgun (WGS) entry which is preliminary data.</text>
</comment>
<name>A0A2T0S5H9_9PSEU</name>
<dbReference type="AlphaFoldDB" id="A0A2T0S5H9"/>